<evidence type="ECO:0000313" key="4">
    <source>
        <dbReference type="Proteomes" id="UP000306509"/>
    </source>
</evidence>
<dbReference type="Gene3D" id="2.60.120.10">
    <property type="entry name" value="Jelly Rolls"/>
    <property type="match status" value="1"/>
</dbReference>
<dbReference type="InterPro" id="IPR011051">
    <property type="entry name" value="RmlC_Cupin_sf"/>
</dbReference>
<dbReference type="AlphaFoldDB" id="A0A4U8Q6F5"/>
<accession>A0A4U8Q6F5</accession>
<dbReference type="GO" id="GO:0046872">
    <property type="term" value="F:metal ion binding"/>
    <property type="evidence" value="ECO:0007669"/>
    <property type="project" value="UniProtKB-KW"/>
</dbReference>
<dbReference type="Pfam" id="PF07883">
    <property type="entry name" value="Cupin_2"/>
    <property type="match status" value="1"/>
</dbReference>
<gene>
    <name evidence="3" type="ORF">DSM106044_03444</name>
</gene>
<protein>
    <submittedName>
        <fullName evidence="3">Thermophilic glucose-6-phosphate isomerase</fullName>
    </submittedName>
</protein>
<dbReference type="EMBL" id="QGQD01000067">
    <property type="protein sequence ID" value="TLC99652.1"/>
    <property type="molecule type" value="Genomic_DNA"/>
</dbReference>
<proteinExistence type="predicted"/>
<comment type="caution">
    <text evidence="3">The sequence shown here is derived from an EMBL/GenBank/DDBJ whole genome shotgun (WGS) entry which is preliminary data.</text>
</comment>
<reference evidence="3 4" key="1">
    <citation type="journal article" date="2019" name="Anaerobe">
        <title>Detection of Robinsoniella peoriensis in multiple bone samples of a trauma patient.</title>
        <authorList>
            <person name="Schrottner P."/>
            <person name="Hartwich K."/>
            <person name="Bunk B."/>
            <person name="Schober I."/>
            <person name="Helbig S."/>
            <person name="Rudolph W.W."/>
            <person name="Gunzer F."/>
        </authorList>
    </citation>
    <scope>NUCLEOTIDE SEQUENCE [LARGE SCALE GENOMIC DNA]</scope>
    <source>
        <strain evidence="3 4">DSM 106044</strain>
    </source>
</reference>
<dbReference type="PANTHER" id="PTHR35848:SF6">
    <property type="entry name" value="CUPIN TYPE-2 DOMAIN-CONTAINING PROTEIN"/>
    <property type="match status" value="1"/>
</dbReference>
<sequence>MFINFNEITERKITGMNGGKGEMSAKMFMSENGKIIPCRIHAGGSIGIHSHQTSDDINYILSGTGKAICDGKEEILMSGVCHICQKGSDHSIINTGNEDLVMLTIVVER</sequence>
<dbReference type="RefSeq" id="WP_138003129.1">
    <property type="nucleotide sequence ID" value="NZ_QGQD01000067.1"/>
</dbReference>
<evidence type="ECO:0000259" key="2">
    <source>
        <dbReference type="Pfam" id="PF07883"/>
    </source>
</evidence>
<dbReference type="STRING" id="180332.GCA_000797495_05278"/>
<dbReference type="GO" id="GO:0016853">
    <property type="term" value="F:isomerase activity"/>
    <property type="evidence" value="ECO:0007669"/>
    <property type="project" value="UniProtKB-KW"/>
</dbReference>
<keyword evidence="4" id="KW-1185">Reference proteome</keyword>
<keyword evidence="1" id="KW-0479">Metal-binding</keyword>
<keyword evidence="3" id="KW-0413">Isomerase</keyword>
<evidence type="ECO:0000256" key="1">
    <source>
        <dbReference type="ARBA" id="ARBA00022723"/>
    </source>
</evidence>
<dbReference type="InterPro" id="IPR013096">
    <property type="entry name" value="Cupin_2"/>
</dbReference>
<name>A0A4U8Q6F5_9FIRM</name>
<evidence type="ECO:0000313" key="3">
    <source>
        <dbReference type="EMBL" id="TLC99652.1"/>
    </source>
</evidence>
<feature type="domain" description="Cupin type-2" evidence="2">
    <location>
        <begin position="39"/>
        <end position="106"/>
    </location>
</feature>
<dbReference type="InterPro" id="IPR014710">
    <property type="entry name" value="RmlC-like_jellyroll"/>
</dbReference>
<dbReference type="Proteomes" id="UP000306509">
    <property type="component" value="Unassembled WGS sequence"/>
</dbReference>
<dbReference type="PANTHER" id="PTHR35848">
    <property type="entry name" value="OXALATE-BINDING PROTEIN"/>
    <property type="match status" value="1"/>
</dbReference>
<dbReference type="InterPro" id="IPR051610">
    <property type="entry name" value="GPI/OXD"/>
</dbReference>
<dbReference type="SUPFAM" id="SSF51182">
    <property type="entry name" value="RmlC-like cupins"/>
    <property type="match status" value="1"/>
</dbReference>
<organism evidence="3 4">
    <name type="scientific">Robinsoniella peoriensis</name>
    <dbReference type="NCBI Taxonomy" id="180332"/>
    <lineage>
        <taxon>Bacteria</taxon>
        <taxon>Bacillati</taxon>
        <taxon>Bacillota</taxon>
        <taxon>Clostridia</taxon>
        <taxon>Lachnospirales</taxon>
        <taxon>Lachnospiraceae</taxon>
        <taxon>Robinsoniella</taxon>
    </lineage>
</organism>